<keyword evidence="3" id="KW-1185">Reference proteome</keyword>
<accession>A0A0S3S9B9</accession>
<dbReference type="PANTHER" id="PTHR33237:SF21">
    <property type="entry name" value="TRANSMEMBRANE PROTEIN"/>
    <property type="match status" value="1"/>
</dbReference>
<gene>
    <name evidence="2" type="primary">Vigan.06G041000</name>
    <name evidence="2" type="ORF">VIGAN_06041000</name>
</gene>
<dbReference type="AlphaFoldDB" id="A0A0S3S9B9"/>
<keyword evidence="1" id="KW-0812">Transmembrane</keyword>
<proteinExistence type="predicted"/>
<keyword evidence="1" id="KW-1133">Transmembrane helix</keyword>
<keyword evidence="1" id="KW-0472">Membrane</keyword>
<name>A0A0S3S9B9_PHAAN</name>
<evidence type="ECO:0000256" key="1">
    <source>
        <dbReference type="SAM" id="Phobius"/>
    </source>
</evidence>
<protein>
    <submittedName>
        <fullName evidence="2">Uncharacterized protein</fullName>
    </submittedName>
</protein>
<organism evidence="2 3">
    <name type="scientific">Vigna angularis var. angularis</name>
    <dbReference type="NCBI Taxonomy" id="157739"/>
    <lineage>
        <taxon>Eukaryota</taxon>
        <taxon>Viridiplantae</taxon>
        <taxon>Streptophyta</taxon>
        <taxon>Embryophyta</taxon>
        <taxon>Tracheophyta</taxon>
        <taxon>Spermatophyta</taxon>
        <taxon>Magnoliopsida</taxon>
        <taxon>eudicotyledons</taxon>
        <taxon>Gunneridae</taxon>
        <taxon>Pentapetalae</taxon>
        <taxon>rosids</taxon>
        <taxon>fabids</taxon>
        <taxon>Fabales</taxon>
        <taxon>Fabaceae</taxon>
        <taxon>Papilionoideae</taxon>
        <taxon>50 kb inversion clade</taxon>
        <taxon>NPAAA clade</taxon>
        <taxon>indigoferoid/millettioid clade</taxon>
        <taxon>Phaseoleae</taxon>
        <taxon>Vigna</taxon>
    </lineage>
</organism>
<evidence type="ECO:0000313" key="2">
    <source>
        <dbReference type="EMBL" id="BAT89455.1"/>
    </source>
</evidence>
<dbReference type="Proteomes" id="UP000291084">
    <property type="component" value="Chromosome 6"/>
</dbReference>
<dbReference type="EMBL" id="AP015039">
    <property type="protein sequence ID" value="BAT89455.1"/>
    <property type="molecule type" value="Genomic_DNA"/>
</dbReference>
<evidence type="ECO:0000313" key="3">
    <source>
        <dbReference type="Proteomes" id="UP000291084"/>
    </source>
</evidence>
<dbReference type="PANTHER" id="PTHR33237">
    <property type="entry name" value="F2P16.13 PROTEIN-RELATED"/>
    <property type="match status" value="1"/>
</dbReference>
<feature type="transmembrane region" description="Helical" evidence="1">
    <location>
        <begin position="15"/>
        <end position="38"/>
    </location>
</feature>
<reference evidence="2 3" key="1">
    <citation type="journal article" date="2015" name="Sci. Rep.">
        <title>The power of single molecule real-time sequencing technology in the de novo assembly of a eukaryotic genome.</title>
        <authorList>
            <person name="Sakai H."/>
            <person name="Naito K."/>
            <person name="Ogiso-Tanaka E."/>
            <person name="Takahashi Y."/>
            <person name="Iseki K."/>
            <person name="Muto C."/>
            <person name="Satou K."/>
            <person name="Teruya K."/>
            <person name="Shiroma A."/>
            <person name="Shimoji M."/>
            <person name="Hirano T."/>
            <person name="Itoh T."/>
            <person name="Kaga A."/>
            <person name="Tomooka N."/>
        </authorList>
    </citation>
    <scope>NUCLEOTIDE SEQUENCE [LARGE SCALE GENOMIC DNA]</scope>
    <source>
        <strain evidence="3">cv. Shumari</strain>
    </source>
</reference>
<sequence>MEALWDLEDKLKISTLGAVLLLACASLALVCLCIVVTLRRKAINNKIVHQEGALDEENEKNTTITNTNTNFDATITTTTTTTTTPTEWSKASCVGWISVKRVLMGSMLWSKARKLEENIAWQRERGSPLLGLQRQQGLQSGWQSHNSESPVWQRPILRGEKCELPSFSGLILYDERGRLLRDSQNQIHHFMETSQQEVGTVTVRTTLRDLL</sequence>
<dbReference type="OrthoDB" id="1874222at2759"/>